<dbReference type="GO" id="GO:0005886">
    <property type="term" value="C:plasma membrane"/>
    <property type="evidence" value="ECO:0007669"/>
    <property type="project" value="TreeGrafter"/>
</dbReference>
<gene>
    <name evidence="6" type="ORF">FA10DRAFT_282294</name>
</gene>
<feature type="transmembrane region" description="Helical" evidence="5">
    <location>
        <begin position="468"/>
        <end position="486"/>
    </location>
</feature>
<evidence type="ECO:0000256" key="5">
    <source>
        <dbReference type="SAM" id="Phobius"/>
    </source>
</evidence>
<feature type="transmembrane region" description="Helical" evidence="5">
    <location>
        <begin position="128"/>
        <end position="149"/>
    </location>
</feature>
<dbReference type="Gene3D" id="1.20.1250.20">
    <property type="entry name" value="MFS general substrate transporter like domains"/>
    <property type="match status" value="1"/>
</dbReference>
<evidence type="ECO:0000313" key="6">
    <source>
        <dbReference type="EMBL" id="PWN92611.1"/>
    </source>
</evidence>
<dbReference type="InterPro" id="IPR036259">
    <property type="entry name" value="MFS_trans_sf"/>
</dbReference>
<dbReference type="Proteomes" id="UP000245768">
    <property type="component" value="Unassembled WGS sequence"/>
</dbReference>
<evidence type="ECO:0000256" key="1">
    <source>
        <dbReference type="ARBA" id="ARBA00004141"/>
    </source>
</evidence>
<feature type="transmembrane region" description="Helical" evidence="5">
    <location>
        <begin position="257"/>
        <end position="280"/>
    </location>
</feature>
<dbReference type="STRING" id="215250.A0A316YTR7"/>
<feature type="transmembrane region" description="Helical" evidence="5">
    <location>
        <begin position="170"/>
        <end position="195"/>
    </location>
</feature>
<evidence type="ECO:0000313" key="7">
    <source>
        <dbReference type="Proteomes" id="UP000245768"/>
    </source>
</evidence>
<protein>
    <submittedName>
        <fullName evidence="6">MFS general substrate transporter</fullName>
    </submittedName>
</protein>
<accession>A0A316YTR7</accession>
<reference evidence="6 7" key="1">
    <citation type="journal article" date="2018" name="Mol. Biol. Evol.">
        <title>Broad Genomic Sampling Reveals a Smut Pathogenic Ancestry of the Fungal Clade Ustilaginomycotina.</title>
        <authorList>
            <person name="Kijpornyongpan T."/>
            <person name="Mondo S.J."/>
            <person name="Barry K."/>
            <person name="Sandor L."/>
            <person name="Lee J."/>
            <person name="Lipzen A."/>
            <person name="Pangilinan J."/>
            <person name="LaButti K."/>
            <person name="Hainaut M."/>
            <person name="Henrissat B."/>
            <person name="Grigoriev I.V."/>
            <person name="Spatafora J.W."/>
            <person name="Aime M.C."/>
        </authorList>
    </citation>
    <scope>NUCLEOTIDE SEQUENCE [LARGE SCALE GENOMIC DNA]</scope>
    <source>
        <strain evidence="6 7">MCA 4198</strain>
    </source>
</reference>
<comment type="subcellular location">
    <subcellularLocation>
        <location evidence="1">Membrane</location>
        <topology evidence="1">Multi-pass membrane protein</topology>
    </subcellularLocation>
</comment>
<evidence type="ECO:0000256" key="3">
    <source>
        <dbReference type="ARBA" id="ARBA00022989"/>
    </source>
</evidence>
<dbReference type="RefSeq" id="XP_025379809.1">
    <property type="nucleotide sequence ID" value="XM_025523760.1"/>
</dbReference>
<keyword evidence="2 5" id="KW-0812">Transmembrane</keyword>
<dbReference type="InParanoid" id="A0A316YTR7"/>
<feature type="transmembrane region" description="Helical" evidence="5">
    <location>
        <begin position="300"/>
        <end position="321"/>
    </location>
</feature>
<dbReference type="Pfam" id="PF07690">
    <property type="entry name" value="MFS_1"/>
    <property type="match status" value="1"/>
</dbReference>
<dbReference type="PANTHER" id="PTHR23502:SF64">
    <property type="entry name" value="TRANSPORTER, PUTATIVE (AFU_ORTHOLOGUE AFUA_3G11760)-RELATED"/>
    <property type="match status" value="1"/>
</dbReference>
<sequence>MAVYDRLSASERRMAVALAALFGFLGPFTSTSVLPLAQSMALTLEATEQDVRTYAVALFVAVMGVAPLLLAAASMALPASLFVFPVTTTRRDSRRSKAQATGSAAVLFLPVLYMLASVLLASEATTSSIAALAVLRCIQSLAISPFLSLGASTIRQLYCVKSEARGAALGCFYAGAVAGPTVGPFVAGCIGLGGIQAWRSLFWLQAALGLFASVMQIGLTVRCQRAENRSEATEEQRSECQLPEKPVQSRTAAVRHALGWSFWLVTLSSCASMFGLFLAFNTLTQLVRNRFDIGNSAAVGALFLPGGASSIVCSVLSGAWSDKLLRPKHEMAPREEWRSAHAWTRFASACRPASSTYERRLIVAITGAGVMQPVGLFLYGWPSHSACKTDACQGGLLLLTEVGFCLLCGGVSMTLTAGNAYLVDIAGSASVAQRVIALNNLFRYALAVAASAGTATLLRTLGLSLSSTVAALASLVSMTALVVVASQKRHAISMYS</sequence>
<feature type="transmembrane region" description="Helical" evidence="5">
    <location>
        <begin position="201"/>
        <end position="221"/>
    </location>
</feature>
<feature type="transmembrane region" description="Helical" evidence="5">
    <location>
        <begin position="104"/>
        <end position="122"/>
    </location>
</feature>
<keyword evidence="4 5" id="KW-0472">Membrane</keyword>
<evidence type="ECO:0000256" key="4">
    <source>
        <dbReference type="ARBA" id="ARBA00023136"/>
    </source>
</evidence>
<name>A0A316YTR7_9BASI</name>
<keyword evidence="7" id="KW-1185">Reference proteome</keyword>
<evidence type="ECO:0000256" key="2">
    <source>
        <dbReference type="ARBA" id="ARBA00022692"/>
    </source>
</evidence>
<dbReference type="AlphaFoldDB" id="A0A316YTR7"/>
<dbReference type="GeneID" id="37045676"/>
<proteinExistence type="predicted"/>
<feature type="transmembrane region" description="Helical" evidence="5">
    <location>
        <begin position="361"/>
        <end position="381"/>
    </location>
</feature>
<dbReference type="EMBL" id="KZ819634">
    <property type="protein sequence ID" value="PWN92611.1"/>
    <property type="molecule type" value="Genomic_DNA"/>
</dbReference>
<feature type="transmembrane region" description="Helical" evidence="5">
    <location>
        <begin position="53"/>
        <end position="84"/>
    </location>
</feature>
<dbReference type="OrthoDB" id="3066029at2759"/>
<dbReference type="InterPro" id="IPR011701">
    <property type="entry name" value="MFS"/>
</dbReference>
<dbReference type="SUPFAM" id="SSF103473">
    <property type="entry name" value="MFS general substrate transporter"/>
    <property type="match status" value="1"/>
</dbReference>
<dbReference type="PANTHER" id="PTHR23502">
    <property type="entry name" value="MAJOR FACILITATOR SUPERFAMILY"/>
    <property type="match status" value="1"/>
</dbReference>
<organism evidence="6 7">
    <name type="scientific">Acaromyces ingoldii</name>
    <dbReference type="NCBI Taxonomy" id="215250"/>
    <lineage>
        <taxon>Eukaryota</taxon>
        <taxon>Fungi</taxon>
        <taxon>Dikarya</taxon>
        <taxon>Basidiomycota</taxon>
        <taxon>Ustilaginomycotina</taxon>
        <taxon>Exobasidiomycetes</taxon>
        <taxon>Exobasidiales</taxon>
        <taxon>Cryptobasidiaceae</taxon>
        <taxon>Acaromyces</taxon>
    </lineage>
</organism>
<keyword evidence="3 5" id="KW-1133">Transmembrane helix</keyword>
<feature type="transmembrane region" description="Helical" evidence="5">
    <location>
        <begin position="401"/>
        <end position="423"/>
    </location>
</feature>
<feature type="transmembrane region" description="Helical" evidence="5">
    <location>
        <begin position="444"/>
        <end position="462"/>
    </location>
</feature>
<dbReference type="GO" id="GO:0022857">
    <property type="term" value="F:transmembrane transporter activity"/>
    <property type="evidence" value="ECO:0007669"/>
    <property type="project" value="InterPro"/>
</dbReference>